<accession>A0ABR9J178</accession>
<dbReference type="Proteomes" id="UP000620262">
    <property type="component" value="Unassembled WGS sequence"/>
</dbReference>
<dbReference type="Pfam" id="PF00561">
    <property type="entry name" value="Abhydrolase_1"/>
    <property type="match status" value="1"/>
</dbReference>
<protein>
    <submittedName>
        <fullName evidence="2">3-oxoadipate enol-lactonase</fullName>
    </submittedName>
</protein>
<keyword evidence="3" id="KW-1185">Reference proteome</keyword>
<dbReference type="EMBL" id="JADBEC010000002">
    <property type="protein sequence ID" value="MBE1509110.1"/>
    <property type="molecule type" value="Genomic_DNA"/>
</dbReference>
<organism evidence="2 3">
    <name type="scientific">Rhizobium viscosum</name>
    <name type="common">Arthrobacter viscosus</name>
    <dbReference type="NCBI Taxonomy" id="1673"/>
    <lineage>
        <taxon>Bacteria</taxon>
        <taxon>Pseudomonadati</taxon>
        <taxon>Pseudomonadota</taxon>
        <taxon>Alphaproteobacteria</taxon>
        <taxon>Hyphomicrobiales</taxon>
        <taxon>Rhizobiaceae</taxon>
        <taxon>Rhizobium/Agrobacterium group</taxon>
        <taxon>Rhizobium</taxon>
    </lineage>
</organism>
<dbReference type="Gene3D" id="3.40.50.1820">
    <property type="entry name" value="alpha/beta hydrolase"/>
    <property type="match status" value="1"/>
</dbReference>
<dbReference type="PRINTS" id="PR00111">
    <property type="entry name" value="ABHYDROLASE"/>
</dbReference>
<evidence type="ECO:0000313" key="3">
    <source>
        <dbReference type="Proteomes" id="UP000620262"/>
    </source>
</evidence>
<proteinExistence type="predicted"/>
<dbReference type="InterPro" id="IPR029058">
    <property type="entry name" value="AB_hydrolase_fold"/>
</dbReference>
<dbReference type="InterPro" id="IPR000073">
    <property type="entry name" value="AB_hydrolase_1"/>
</dbReference>
<dbReference type="SUPFAM" id="SSF53474">
    <property type="entry name" value="alpha/beta-Hydrolases"/>
    <property type="match status" value="1"/>
</dbReference>
<comment type="caution">
    <text evidence="2">The sequence shown here is derived from an EMBL/GenBank/DDBJ whole genome shotgun (WGS) entry which is preliminary data.</text>
</comment>
<evidence type="ECO:0000259" key="1">
    <source>
        <dbReference type="Pfam" id="PF00561"/>
    </source>
</evidence>
<evidence type="ECO:0000313" key="2">
    <source>
        <dbReference type="EMBL" id="MBE1509110.1"/>
    </source>
</evidence>
<gene>
    <name evidence="2" type="ORF">H4W29_006355</name>
</gene>
<name>A0ABR9J178_RHIVS</name>
<dbReference type="InterPro" id="IPR050471">
    <property type="entry name" value="AB_hydrolase"/>
</dbReference>
<sequence>MLQQETRDMDGHYEFVTVSDEATIAFRRYGTPGKPRLLLIHSLALDGSIWTDVISGLQSQAEIICIDCRGHGWSSRAPLSYAIERYADDVAEVLDKAGWERAVIAGCSMGGCITQAFAARHPKRISAMTLIDTTAWYGEKAPQEWRVRAAKARAEGLASMAAFQATRWFGDRFRAENPRKIQEMMEIFVRNDLDAYEATCIMLGDADLRNALSGFHFPVSVVVGEEDYATPVESARQLAEAIPGASLTILPGARHLTPIECSDVVAEVIGKMIEAAAQ</sequence>
<feature type="domain" description="AB hydrolase-1" evidence="1">
    <location>
        <begin position="35"/>
        <end position="259"/>
    </location>
</feature>
<reference evidence="2 3" key="1">
    <citation type="submission" date="2020-10" db="EMBL/GenBank/DDBJ databases">
        <title>Sequencing the genomes of 1000 actinobacteria strains.</title>
        <authorList>
            <person name="Klenk H.-P."/>
        </authorList>
    </citation>
    <scope>NUCLEOTIDE SEQUENCE [LARGE SCALE GENOMIC DNA]</scope>
    <source>
        <strain evidence="2 3">DSM 7307</strain>
    </source>
</reference>
<dbReference type="PANTHER" id="PTHR43433:SF1">
    <property type="entry name" value="BLL5160 PROTEIN"/>
    <property type="match status" value="1"/>
</dbReference>
<dbReference type="PANTHER" id="PTHR43433">
    <property type="entry name" value="HYDROLASE, ALPHA/BETA FOLD FAMILY PROTEIN"/>
    <property type="match status" value="1"/>
</dbReference>
<dbReference type="RefSeq" id="WP_192732614.1">
    <property type="nucleotide sequence ID" value="NZ_BAAAVL010000004.1"/>
</dbReference>